<accession>A0A428ZE46</accession>
<comment type="caution">
    <text evidence="1">The sequence shown here is derived from an EMBL/GenBank/DDBJ whole genome shotgun (WGS) entry which is preliminary data.</text>
</comment>
<proteinExistence type="predicted"/>
<reference evidence="1 2" key="1">
    <citation type="submission" date="2018-05" db="EMBL/GenBank/DDBJ databases">
        <title>Evolution of GPA BGCs.</title>
        <authorList>
            <person name="Waglechner N."/>
            <person name="Wright G.D."/>
        </authorList>
    </citation>
    <scope>NUCLEOTIDE SEQUENCE [LARGE SCALE GENOMIC DNA]</scope>
    <source>
        <strain evidence="1 2">A82846</strain>
    </source>
</reference>
<name>A0A428ZE46_KIBAR</name>
<dbReference type="AlphaFoldDB" id="A0A428ZE46"/>
<evidence type="ECO:0000313" key="1">
    <source>
        <dbReference type="EMBL" id="RSM86362.1"/>
    </source>
</evidence>
<dbReference type="OrthoDB" id="3576575at2"/>
<organism evidence="1 2">
    <name type="scientific">Kibdelosporangium aridum</name>
    <dbReference type="NCBI Taxonomy" id="2030"/>
    <lineage>
        <taxon>Bacteria</taxon>
        <taxon>Bacillati</taxon>
        <taxon>Actinomycetota</taxon>
        <taxon>Actinomycetes</taxon>
        <taxon>Pseudonocardiales</taxon>
        <taxon>Pseudonocardiaceae</taxon>
        <taxon>Kibdelosporangium</taxon>
    </lineage>
</organism>
<dbReference type="Proteomes" id="UP000287547">
    <property type="component" value="Unassembled WGS sequence"/>
</dbReference>
<gene>
    <name evidence="1" type="ORF">DMH04_14475</name>
</gene>
<sequence length="516" mass="57057">MRAFRTVLEQKIRERRQSIEEFAEFTEVFAREHEELKLGTVSARHLQRLASGVGPKGRPLGEVRPATARLLEKIFDVSIDELLAPPRAEEPAVRAAVDVDRLGGAFDWLDARVGWLPESSQWEVTSRLASVDTDALHDRLVRRSRVGRSQLSRALREYYADLVDGYGAYGVRVGDHELITSIVTCSDWVDLATPLVPENERFELVTAVAAGGDVDVRYAVDRLAEAAALDVRMTDLPIYRLLDVAIQSGEIGGMVALSSFAEYALSVDLLEGEFVDALAGQHGKLPLRDRYLPDMAALLDLRGRLCAGGALALCAIARPADPYRGPADFALLVQERSATVLNGARRLSVIPKSFHQPLKDPRADVRISATLLREMEEELFGRAEVDGTVGGQRLAAPMHPSRLSEPMRWLTGKEGRLRMECTGFGLNLVSGNYEFAGLVVIDDDQFWTRFGGHVEANWEAVGLRVYSSLDVDLVGELVSDESWSNEGLFAFLLGLRRLQELGGDRVRLPELMAIVR</sequence>
<dbReference type="RefSeq" id="WP_125726784.1">
    <property type="nucleotide sequence ID" value="NZ_QHKI01000009.1"/>
</dbReference>
<dbReference type="EMBL" id="QHKI01000009">
    <property type="protein sequence ID" value="RSM86362.1"/>
    <property type="molecule type" value="Genomic_DNA"/>
</dbReference>
<evidence type="ECO:0000313" key="2">
    <source>
        <dbReference type="Proteomes" id="UP000287547"/>
    </source>
</evidence>
<protein>
    <submittedName>
        <fullName evidence="1">Transcriptional regulator</fullName>
    </submittedName>
</protein>